<accession>A0A2P2NVH5</accession>
<sequence>MHFSSNSWINSRLQLHLFVLLSTTNLPDIVISCESLLNIWKRSEFL</sequence>
<dbReference type="EMBL" id="GGEC01066010">
    <property type="protein sequence ID" value="MBX46494.1"/>
    <property type="molecule type" value="Transcribed_RNA"/>
</dbReference>
<proteinExistence type="predicted"/>
<evidence type="ECO:0000313" key="1">
    <source>
        <dbReference type="EMBL" id="MBX46494.1"/>
    </source>
</evidence>
<dbReference type="AlphaFoldDB" id="A0A2P2NVH5"/>
<reference evidence="1" key="1">
    <citation type="submission" date="2018-02" db="EMBL/GenBank/DDBJ databases">
        <title>Rhizophora mucronata_Transcriptome.</title>
        <authorList>
            <person name="Meera S.P."/>
            <person name="Sreeshan A."/>
            <person name="Augustine A."/>
        </authorList>
    </citation>
    <scope>NUCLEOTIDE SEQUENCE</scope>
    <source>
        <tissue evidence="1">Leaf</tissue>
    </source>
</reference>
<organism evidence="1">
    <name type="scientific">Rhizophora mucronata</name>
    <name type="common">Asiatic mangrove</name>
    <dbReference type="NCBI Taxonomy" id="61149"/>
    <lineage>
        <taxon>Eukaryota</taxon>
        <taxon>Viridiplantae</taxon>
        <taxon>Streptophyta</taxon>
        <taxon>Embryophyta</taxon>
        <taxon>Tracheophyta</taxon>
        <taxon>Spermatophyta</taxon>
        <taxon>Magnoliopsida</taxon>
        <taxon>eudicotyledons</taxon>
        <taxon>Gunneridae</taxon>
        <taxon>Pentapetalae</taxon>
        <taxon>rosids</taxon>
        <taxon>fabids</taxon>
        <taxon>Malpighiales</taxon>
        <taxon>Rhizophoraceae</taxon>
        <taxon>Rhizophora</taxon>
    </lineage>
</organism>
<name>A0A2P2NVH5_RHIMU</name>
<protein>
    <submittedName>
        <fullName evidence="1">Uncharacterized protein</fullName>
    </submittedName>
</protein>